<feature type="domain" description="HTH lacI-type" evidence="5">
    <location>
        <begin position="34"/>
        <end position="88"/>
    </location>
</feature>
<dbReference type="PROSITE" id="PS50932">
    <property type="entry name" value="HTH_LACI_2"/>
    <property type="match status" value="1"/>
</dbReference>
<dbReference type="PANTHER" id="PTHR30146:SF2">
    <property type="entry name" value="HTH-TYPE TRANSCRIPTIONAL REGULATOR GNTR"/>
    <property type="match status" value="1"/>
</dbReference>
<dbReference type="Pfam" id="PF13377">
    <property type="entry name" value="Peripla_BP_3"/>
    <property type="match status" value="1"/>
</dbReference>
<gene>
    <name evidence="6" type="ORF">SAMN05428957_101472</name>
</gene>
<dbReference type="EMBL" id="FNHP01000001">
    <property type="protein sequence ID" value="SDL99219.1"/>
    <property type="molecule type" value="Genomic_DNA"/>
</dbReference>
<dbReference type="InterPro" id="IPR000843">
    <property type="entry name" value="HTH_LacI"/>
</dbReference>
<proteinExistence type="predicted"/>
<keyword evidence="7" id="KW-1185">Reference proteome</keyword>
<dbReference type="InterPro" id="IPR028082">
    <property type="entry name" value="Peripla_BP_I"/>
</dbReference>
<dbReference type="AlphaFoldDB" id="A0A1G9PKH0"/>
<keyword evidence="4" id="KW-0472">Membrane</keyword>
<dbReference type="Gene3D" id="3.40.50.2300">
    <property type="match status" value="2"/>
</dbReference>
<dbReference type="GO" id="GO:0000976">
    <property type="term" value="F:transcription cis-regulatory region binding"/>
    <property type="evidence" value="ECO:0007669"/>
    <property type="project" value="TreeGrafter"/>
</dbReference>
<organism evidence="6 7">
    <name type="scientific">Oryzisolibacter propanilivorax</name>
    <dbReference type="NCBI Taxonomy" id="1527607"/>
    <lineage>
        <taxon>Bacteria</taxon>
        <taxon>Pseudomonadati</taxon>
        <taxon>Pseudomonadota</taxon>
        <taxon>Betaproteobacteria</taxon>
        <taxon>Burkholderiales</taxon>
        <taxon>Comamonadaceae</taxon>
        <taxon>Oryzisolibacter</taxon>
    </lineage>
</organism>
<reference evidence="7" key="1">
    <citation type="submission" date="2016-10" db="EMBL/GenBank/DDBJ databases">
        <authorList>
            <person name="Varghese N."/>
            <person name="Submissions S."/>
        </authorList>
    </citation>
    <scope>NUCLEOTIDE SEQUENCE [LARGE SCALE GENOMIC DNA]</scope>
    <source>
        <strain evidence="7">EPL6</strain>
    </source>
</reference>
<dbReference type="PANTHER" id="PTHR30146">
    <property type="entry name" value="LACI-RELATED TRANSCRIPTIONAL REPRESSOR"/>
    <property type="match status" value="1"/>
</dbReference>
<dbReference type="InterPro" id="IPR046335">
    <property type="entry name" value="LacI/GalR-like_sensor"/>
</dbReference>
<keyword evidence="4" id="KW-0812">Transmembrane</keyword>
<evidence type="ECO:0000259" key="5">
    <source>
        <dbReference type="PROSITE" id="PS50932"/>
    </source>
</evidence>
<dbReference type="CDD" id="cd01575">
    <property type="entry name" value="PBP1_GntR"/>
    <property type="match status" value="1"/>
</dbReference>
<keyword evidence="3" id="KW-0804">Transcription</keyword>
<dbReference type="SUPFAM" id="SSF53822">
    <property type="entry name" value="Periplasmic binding protein-like I"/>
    <property type="match status" value="1"/>
</dbReference>
<evidence type="ECO:0000256" key="3">
    <source>
        <dbReference type="ARBA" id="ARBA00023163"/>
    </source>
</evidence>
<keyword evidence="2" id="KW-0238">DNA-binding</keyword>
<accession>A0A1G9PKH0</accession>
<dbReference type="Gene3D" id="1.10.260.40">
    <property type="entry name" value="lambda repressor-like DNA-binding domains"/>
    <property type="match status" value="1"/>
</dbReference>
<dbReference type="Pfam" id="PF00356">
    <property type="entry name" value="LacI"/>
    <property type="match status" value="1"/>
</dbReference>
<dbReference type="PROSITE" id="PS00356">
    <property type="entry name" value="HTH_LACI_1"/>
    <property type="match status" value="1"/>
</dbReference>
<evidence type="ECO:0000256" key="2">
    <source>
        <dbReference type="ARBA" id="ARBA00023125"/>
    </source>
</evidence>
<name>A0A1G9PKH0_9BURK</name>
<dbReference type="CDD" id="cd01392">
    <property type="entry name" value="HTH_LacI"/>
    <property type="match status" value="1"/>
</dbReference>
<dbReference type="STRING" id="1527607.SAMN05428957_101472"/>
<evidence type="ECO:0000313" key="6">
    <source>
        <dbReference type="EMBL" id="SDL99219.1"/>
    </source>
</evidence>
<protein>
    <submittedName>
        <fullName evidence="6">Transcriptional regulator, LacI family</fullName>
    </submittedName>
</protein>
<evidence type="ECO:0000256" key="4">
    <source>
        <dbReference type="SAM" id="Phobius"/>
    </source>
</evidence>
<dbReference type="InterPro" id="IPR010982">
    <property type="entry name" value="Lambda_DNA-bd_dom_sf"/>
</dbReference>
<dbReference type="GO" id="GO:0003700">
    <property type="term" value="F:DNA-binding transcription factor activity"/>
    <property type="evidence" value="ECO:0007669"/>
    <property type="project" value="TreeGrafter"/>
</dbReference>
<evidence type="ECO:0000313" key="7">
    <source>
        <dbReference type="Proteomes" id="UP000198552"/>
    </source>
</evidence>
<feature type="transmembrane region" description="Helical" evidence="4">
    <location>
        <begin position="6"/>
        <end position="23"/>
    </location>
</feature>
<keyword evidence="1" id="KW-0805">Transcription regulation</keyword>
<keyword evidence="4" id="KW-1133">Transmembrane helix</keyword>
<dbReference type="Proteomes" id="UP000198552">
    <property type="component" value="Unassembled WGS sequence"/>
</dbReference>
<evidence type="ECO:0000256" key="1">
    <source>
        <dbReference type="ARBA" id="ARBA00023015"/>
    </source>
</evidence>
<dbReference type="SUPFAM" id="SSF47413">
    <property type="entry name" value="lambda repressor-like DNA-binding domains"/>
    <property type="match status" value="1"/>
</dbReference>
<dbReference type="SMART" id="SM00354">
    <property type="entry name" value="HTH_LACI"/>
    <property type="match status" value="1"/>
</dbReference>
<sequence length="360" mass="38839">MKIALSYATMGIFFCGLTLTLINPRRSRRSSGRTTLADVAAAAGVSPITVSRALRGERSVDPQLAERVHQAARQLGYVPDPAARALASQRSTQVLVLVPLLSNALFVDLLEAVHRTLFPQGFQPLIGVTHYDSAEEELLLRTYLPHRPAGLLVTGFDRSEDARQLLAGSGVPCVHLMETSTAPGTACVGFSQVGAGEAITRHLVERGRRRIAFCAAQLDPRVLQRAEGYRRCLRAAGLYDPRLEVLSAERSSMALGARLFEDMLQRLPDIDAIFFCNDDIAQGGLLAAARLGVAVPGRIAIAGFNDLAGSDQMVPPLTTIRTPRSEVGRAGATMLLELMRGEAAPRCIELDYELVVRGST</sequence>